<proteinExistence type="predicted"/>
<dbReference type="Proteomes" id="UP000094065">
    <property type="component" value="Unassembled WGS sequence"/>
</dbReference>
<dbReference type="GeneID" id="30155640"/>
<dbReference type="GO" id="GO:0005634">
    <property type="term" value="C:nucleus"/>
    <property type="evidence" value="ECO:0007669"/>
    <property type="project" value="TreeGrafter"/>
</dbReference>
<evidence type="ECO:0000313" key="4">
    <source>
        <dbReference type="Proteomes" id="UP000094065"/>
    </source>
</evidence>
<organism evidence="3 4">
    <name type="scientific">Cryptococcus amylolentus CBS 6039</name>
    <dbReference type="NCBI Taxonomy" id="1295533"/>
    <lineage>
        <taxon>Eukaryota</taxon>
        <taxon>Fungi</taxon>
        <taxon>Dikarya</taxon>
        <taxon>Basidiomycota</taxon>
        <taxon>Agaricomycotina</taxon>
        <taxon>Tremellomycetes</taxon>
        <taxon>Tremellales</taxon>
        <taxon>Cryptococcaceae</taxon>
        <taxon>Cryptococcus</taxon>
    </lineage>
</organism>
<dbReference type="Gene3D" id="3.60.15.10">
    <property type="entry name" value="Ribonuclease Z/Hydroxyacylglutathione hydrolase-like"/>
    <property type="match status" value="1"/>
</dbReference>
<reference evidence="3 4" key="1">
    <citation type="submission" date="2016-06" db="EMBL/GenBank/DDBJ databases">
        <title>Evolution of pathogenesis and genome organization in the Tremellales.</title>
        <authorList>
            <person name="Cuomo C."/>
            <person name="Litvintseva A."/>
            <person name="Heitman J."/>
            <person name="Chen Y."/>
            <person name="Sun S."/>
            <person name="Springer D."/>
            <person name="Dromer F."/>
            <person name="Young S."/>
            <person name="Zeng Q."/>
            <person name="Chapman S."/>
            <person name="Gujja S."/>
            <person name="Saif S."/>
            <person name="Birren B."/>
        </authorList>
    </citation>
    <scope>NUCLEOTIDE SEQUENCE [LARGE SCALE GENOMIC DNA]</scope>
    <source>
        <strain evidence="3 4">CBS 6039</strain>
    </source>
</reference>
<dbReference type="RefSeq" id="XP_018993816.1">
    <property type="nucleotide sequence ID" value="XM_019138379.1"/>
</dbReference>
<feature type="domain" description="Metallo-beta-lactamase" evidence="2">
    <location>
        <begin position="61"/>
        <end position="102"/>
    </location>
</feature>
<dbReference type="Pfam" id="PF00753">
    <property type="entry name" value="Lactamase_B"/>
    <property type="match status" value="1"/>
</dbReference>
<protein>
    <recommendedName>
        <fullName evidence="2">Metallo-beta-lactamase domain-containing protein</fullName>
    </recommendedName>
</protein>
<dbReference type="EMBL" id="AWGJ01000006">
    <property type="protein sequence ID" value="ODN78770.1"/>
    <property type="molecule type" value="Genomic_DNA"/>
</dbReference>
<comment type="caution">
    <text evidence="3">The sequence shown here is derived from an EMBL/GenBank/DDBJ whole genome shotgun (WGS) entry which is preliminary data.</text>
</comment>
<dbReference type="STRING" id="1295533.A0A1E3HQX3"/>
<sequence>MAATKLKPLPPVSVQFLGTSSGGGPIQSRNCSSLAVDFGNDIWSEISLQAHKPECSSQDIVFDTADGTLGRLHQSSLKVANITRIFITHLHLDHVLGLVPVLTTVMSGVGTTEAETQRVKERGLKKKANFNIYGPMGLRKMVRSLLQTVHANLSGVFAVHEILHEGEEPSAPCGVEDIHTNEAVGSDFRTDSDGVWRDVLQEGSGKSGKGWKVEAGPIHHRIPCLGYVLQEPTPRLPLDTQTLIPLLQSNAAALAERDPPVKHPLSLLSHLTSLPSPLPYRLPSGETISPPEPSGVPPRKIVIFGDCNGGTPNDTFRSMCSDASLLVHECTNAAIPQAIQKGEKGQKVRQRDLEPSLVVSRGVTAGAGKSPSVTHPRPSRWAGEDSNEDTFQNDEEVFADESRAREVIRKAQSRGHSTPNEVGIFARDIKARRVAVNHFSAMFPSPRYSTSHPFPSILSPINSFPYPSPTPLPHTSDPPIPPIPLSSKHSSELHARLIMQSIADQISKHCVSPSVMLEGQEPTDVGKTGLVVPSRDFMYLPVYSHELTDAEVADVKAYKEVTDKVTREWKVNGGVRLDRGEASDWVGVGNENDVKDARWKFVEEEGSWAAVEIE</sequence>
<dbReference type="InterPro" id="IPR001279">
    <property type="entry name" value="Metallo-B-lactamas"/>
</dbReference>
<dbReference type="InterPro" id="IPR036866">
    <property type="entry name" value="RibonucZ/Hydroxyglut_hydro"/>
</dbReference>
<dbReference type="PANTHER" id="PTHR46018:SF2">
    <property type="entry name" value="ZINC PHOSPHODIESTERASE ELAC PROTEIN 1"/>
    <property type="match status" value="1"/>
</dbReference>
<accession>A0A1E3HQX3</accession>
<name>A0A1E3HQX3_9TREE</name>
<dbReference type="PANTHER" id="PTHR46018">
    <property type="entry name" value="ZINC PHOSPHODIESTERASE ELAC PROTEIN 1"/>
    <property type="match status" value="1"/>
</dbReference>
<evidence type="ECO:0000313" key="3">
    <source>
        <dbReference type="EMBL" id="ODN78770.1"/>
    </source>
</evidence>
<gene>
    <name evidence="3" type="ORF">L202_04331</name>
</gene>
<dbReference type="OrthoDB" id="527344at2759"/>
<evidence type="ECO:0000259" key="2">
    <source>
        <dbReference type="Pfam" id="PF00753"/>
    </source>
</evidence>
<feature type="region of interest" description="Disordered" evidence="1">
    <location>
        <begin position="362"/>
        <end position="390"/>
    </location>
</feature>
<dbReference type="GO" id="GO:0042781">
    <property type="term" value="F:3'-tRNA processing endoribonuclease activity"/>
    <property type="evidence" value="ECO:0007669"/>
    <property type="project" value="TreeGrafter"/>
</dbReference>
<dbReference type="AlphaFoldDB" id="A0A1E3HQX3"/>
<dbReference type="SUPFAM" id="SSF56281">
    <property type="entry name" value="Metallo-hydrolase/oxidoreductase"/>
    <property type="match status" value="1"/>
</dbReference>
<keyword evidence="4" id="KW-1185">Reference proteome</keyword>
<evidence type="ECO:0000256" key="1">
    <source>
        <dbReference type="SAM" id="MobiDB-lite"/>
    </source>
</evidence>